<dbReference type="SUPFAM" id="SSF82171">
    <property type="entry name" value="DPP6 N-terminal domain-like"/>
    <property type="match status" value="1"/>
</dbReference>
<evidence type="ECO:0000259" key="5">
    <source>
        <dbReference type="PROSITE" id="PS51123"/>
    </source>
</evidence>
<keyword evidence="2 4" id="KW-0472">Membrane</keyword>
<dbReference type="PROSITE" id="PS51123">
    <property type="entry name" value="OMPA_2"/>
    <property type="match status" value="1"/>
</dbReference>
<keyword evidence="7" id="KW-1185">Reference proteome</keyword>
<dbReference type="InterPro" id="IPR011659">
    <property type="entry name" value="WD40"/>
</dbReference>
<comment type="caution">
    <text evidence="6">The sequence shown here is derived from an EMBL/GenBank/DDBJ whole genome shotgun (WGS) entry which is preliminary data.</text>
</comment>
<dbReference type="Gene3D" id="2.120.10.30">
    <property type="entry name" value="TolB, C-terminal domain"/>
    <property type="match status" value="1"/>
</dbReference>
<dbReference type="Gene3D" id="2.60.40.1120">
    <property type="entry name" value="Carboxypeptidase-like, regulatory domain"/>
    <property type="match status" value="1"/>
</dbReference>
<evidence type="ECO:0000256" key="2">
    <source>
        <dbReference type="ARBA" id="ARBA00023136"/>
    </source>
</evidence>
<dbReference type="OrthoDB" id="9809364at2"/>
<dbReference type="InterPro" id="IPR050330">
    <property type="entry name" value="Bact_OuterMem_StrucFunc"/>
</dbReference>
<dbReference type="InterPro" id="IPR006665">
    <property type="entry name" value="OmpA-like"/>
</dbReference>
<feature type="domain" description="OmpA-like" evidence="5">
    <location>
        <begin position="529"/>
        <end position="650"/>
    </location>
</feature>
<dbReference type="EMBL" id="WQLW01000002">
    <property type="protein sequence ID" value="MVO08470.1"/>
    <property type="molecule type" value="Genomic_DNA"/>
</dbReference>
<protein>
    <submittedName>
        <fullName evidence="6">OmpA family protein</fullName>
    </submittedName>
</protein>
<dbReference type="SUPFAM" id="SSF103088">
    <property type="entry name" value="OmpA-like"/>
    <property type="match status" value="1"/>
</dbReference>
<dbReference type="SUPFAM" id="SSF48452">
    <property type="entry name" value="TPR-like"/>
    <property type="match status" value="1"/>
</dbReference>
<dbReference type="InterPro" id="IPR008969">
    <property type="entry name" value="CarboxyPept-like_regulatory"/>
</dbReference>
<organism evidence="6 7">
    <name type="scientific">Flavobacterium profundi</name>
    <dbReference type="NCBI Taxonomy" id="1774945"/>
    <lineage>
        <taxon>Bacteria</taxon>
        <taxon>Pseudomonadati</taxon>
        <taxon>Bacteroidota</taxon>
        <taxon>Flavobacteriia</taxon>
        <taxon>Flavobacteriales</taxon>
        <taxon>Flavobacteriaceae</taxon>
        <taxon>Flavobacterium</taxon>
    </lineage>
</organism>
<sequence>MKKLILIYLLSTATLFAQESQKKRADKYFKIASFAKAAEAYSNLLEEGNTTVEVLKKAADSYYYISDFEKASSLYKTLLEKHKESVDEQYLFRYAQTLKAQGNFEASEKWMQLYEKEVPETLYKANVEKLENIKKQGNKFDIKNEAINTPNSDFGPAFYKNLLVFSSPSTSHGLFSRKYNWNKQHYLDLFAASITNNKLDSIKNPFSKELNSKLHEANVTFTNDGNRIYFTRNTSDEGKRTKDDNKVTHLSIFSADLKDGKWTNITSLPFNGVDFSTMHPALNKENNRLYFSSDRPGTIGSFDLFYVTIDANGNFGEPVNLGSDINTKNREQFPFISSENKLFFASDGHPGFGLLDVFMSEIKEDSYTKPLNLGLPINTNLDDFSFIYQEETKSGFFASNRADGKGDDDIYSFLQTAPLEDFQYYIQGIVVDEETNLPIDEATVFLFDEKENRINEVTVNDSGKFYFELPPGTYKISVYHPDIIPAEKTFTVLDNGTTKNEQNISVKRIPKTFLEELIAEEGDPKVITDNGVLMFDLPEILFDFDKFNIRADARVHLDQLVDKLNRYPLINIAIGSHTDNRGTDEYNRQLSQDRATATMNYLVEKGIDASRITAKGYGESQPKVDCIHKECSDEEHQINRRSEFVIIVKQD</sequence>
<dbReference type="InterPro" id="IPR011042">
    <property type="entry name" value="6-blade_b-propeller_TolB-like"/>
</dbReference>
<dbReference type="InterPro" id="IPR011990">
    <property type="entry name" value="TPR-like_helical_dom_sf"/>
</dbReference>
<evidence type="ECO:0000313" key="6">
    <source>
        <dbReference type="EMBL" id="MVO08470.1"/>
    </source>
</evidence>
<name>A0A6I4IFZ3_9FLAO</name>
<evidence type="ECO:0000256" key="4">
    <source>
        <dbReference type="PROSITE-ProRule" id="PRU00473"/>
    </source>
</evidence>
<dbReference type="SUPFAM" id="SSF49464">
    <property type="entry name" value="Carboxypeptidase regulatory domain-like"/>
    <property type="match status" value="1"/>
</dbReference>
<dbReference type="Gene3D" id="3.30.1330.60">
    <property type="entry name" value="OmpA-like domain"/>
    <property type="match status" value="1"/>
</dbReference>
<dbReference type="Pfam" id="PF07676">
    <property type="entry name" value="PD40"/>
    <property type="match status" value="1"/>
</dbReference>
<dbReference type="PRINTS" id="PR01021">
    <property type="entry name" value="OMPADOMAIN"/>
</dbReference>
<dbReference type="AlphaFoldDB" id="A0A6I4IFZ3"/>
<dbReference type="RefSeq" id="WP_140996859.1">
    <property type="nucleotide sequence ID" value="NZ_VDCZ01000002.1"/>
</dbReference>
<dbReference type="Pfam" id="PF13620">
    <property type="entry name" value="CarboxypepD_reg"/>
    <property type="match status" value="1"/>
</dbReference>
<dbReference type="Gene3D" id="1.25.40.10">
    <property type="entry name" value="Tetratricopeptide repeat domain"/>
    <property type="match status" value="1"/>
</dbReference>
<dbReference type="InterPro" id="IPR006664">
    <property type="entry name" value="OMP_bac"/>
</dbReference>
<accession>A0A6I4IFZ3</accession>
<evidence type="ECO:0000256" key="3">
    <source>
        <dbReference type="ARBA" id="ARBA00023237"/>
    </source>
</evidence>
<dbReference type="InterPro" id="IPR036737">
    <property type="entry name" value="OmpA-like_sf"/>
</dbReference>
<proteinExistence type="predicted"/>
<dbReference type="PANTHER" id="PTHR30329">
    <property type="entry name" value="STATOR ELEMENT OF FLAGELLAR MOTOR COMPLEX"/>
    <property type="match status" value="1"/>
</dbReference>
<dbReference type="GO" id="GO:0009279">
    <property type="term" value="C:cell outer membrane"/>
    <property type="evidence" value="ECO:0007669"/>
    <property type="project" value="UniProtKB-SubCell"/>
</dbReference>
<dbReference type="Pfam" id="PF00691">
    <property type="entry name" value="OmpA"/>
    <property type="match status" value="1"/>
</dbReference>
<comment type="subcellular location">
    <subcellularLocation>
        <location evidence="1">Cell outer membrane</location>
    </subcellularLocation>
</comment>
<keyword evidence="3" id="KW-0998">Cell outer membrane</keyword>
<evidence type="ECO:0000313" key="7">
    <source>
        <dbReference type="Proteomes" id="UP000431264"/>
    </source>
</evidence>
<evidence type="ECO:0000256" key="1">
    <source>
        <dbReference type="ARBA" id="ARBA00004442"/>
    </source>
</evidence>
<gene>
    <name evidence="6" type="ORF">GOQ30_04745</name>
</gene>
<dbReference type="PANTHER" id="PTHR30329:SF21">
    <property type="entry name" value="LIPOPROTEIN YIAD-RELATED"/>
    <property type="match status" value="1"/>
</dbReference>
<reference evidence="7" key="1">
    <citation type="submission" date="2019-05" db="EMBL/GenBank/DDBJ databases">
        <title>Flavobacterium profundi sp. nov., isolated from a deep-sea seamount.</title>
        <authorList>
            <person name="Zhang D.-C."/>
        </authorList>
    </citation>
    <scope>NUCLEOTIDE SEQUENCE [LARGE SCALE GENOMIC DNA]</scope>
    <source>
        <strain evidence="7">TP390</strain>
    </source>
</reference>
<dbReference type="Proteomes" id="UP000431264">
    <property type="component" value="Unassembled WGS sequence"/>
</dbReference>
<dbReference type="CDD" id="cd07185">
    <property type="entry name" value="OmpA_C-like"/>
    <property type="match status" value="1"/>
</dbReference>